<dbReference type="AlphaFoldDB" id="A0A378JNI5"/>
<dbReference type="OrthoDB" id="9769264at2"/>
<sequence>MIDAILNKLSAVPEIGVAPILHTAYQDKFIHSLKEIIDYADKMLGNDYQSLLNRIAIIESQSPKFISPRLYSSYFKLLKAMQNDDVTLVKQIISALKTEDYAWSMQEMQVNLGLQESWEKQIFYEEVCVAFGSDKLQASTPLSSQLEQFQADVQEAIKLIIAADFKFATEIETLVSTLFLVESKVSVGATSPMFFGAIYLSLPKSHIENSTMLFLIEHLVHETSHLFLNTILAYDPLILNEPTELFCSPIRTDLRPLLGIYHATFVLSRVIRIFKQIKHLSFYFKQKTLEDAISSLTKKYERAYQTTNQQASFTPLGKQIFISTRECALLN</sequence>
<dbReference type="InterPro" id="IPR026337">
    <property type="entry name" value="AKG_HExxH"/>
</dbReference>
<gene>
    <name evidence="1" type="ORF">NCTC13316_02758</name>
</gene>
<proteinExistence type="predicted"/>
<accession>A0A378JNI5</accession>
<name>A0A378JNI5_9GAMM</name>
<evidence type="ECO:0000313" key="1">
    <source>
        <dbReference type="EMBL" id="STX52637.1"/>
    </source>
</evidence>
<protein>
    <submittedName>
        <fullName evidence="1">HEXXH motif domain</fullName>
    </submittedName>
</protein>
<reference evidence="1 2" key="1">
    <citation type="submission" date="2018-06" db="EMBL/GenBank/DDBJ databases">
        <authorList>
            <consortium name="Pathogen Informatics"/>
            <person name="Doyle S."/>
        </authorList>
    </citation>
    <scope>NUCLEOTIDE SEQUENCE [LARGE SCALE GENOMIC DNA]</scope>
    <source>
        <strain evidence="1 2">NCTC13316</strain>
    </source>
</reference>
<dbReference type="NCBIfam" id="TIGR04267">
    <property type="entry name" value="mod_HExxH"/>
    <property type="match status" value="1"/>
</dbReference>
<dbReference type="RefSeq" id="WP_115332176.1">
    <property type="nucleotide sequence ID" value="NZ_CAAAHP010000003.1"/>
</dbReference>
<keyword evidence="2" id="KW-1185">Reference proteome</keyword>
<dbReference type="Proteomes" id="UP000254794">
    <property type="component" value="Unassembled WGS sequence"/>
</dbReference>
<organism evidence="1 2">
    <name type="scientific">Legionella busanensis</name>
    <dbReference type="NCBI Taxonomy" id="190655"/>
    <lineage>
        <taxon>Bacteria</taxon>
        <taxon>Pseudomonadati</taxon>
        <taxon>Pseudomonadota</taxon>
        <taxon>Gammaproteobacteria</taxon>
        <taxon>Legionellales</taxon>
        <taxon>Legionellaceae</taxon>
        <taxon>Legionella</taxon>
    </lineage>
</organism>
<evidence type="ECO:0000313" key="2">
    <source>
        <dbReference type="Proteomes" id="UP000254794"/>
    </source>
</evidence>
<dbReference type="EMBL" id="UGOD01000001">
    <property type="protein sequence ID" value="STX52637.1"/>
    <property type="molecule type" value="Genomic_DNA"/>
</dbReference>